<feature type="active site" evidence="2 3">
    <location>
        <position position="318"/>
    </location>
</feature>
<feature type="domain" description="AB hydrolase-1" evidence="4">
    <location>
        <begin position="40"/>
        <end position="323"/>
    </location>
</feature>
<dbReference type="GO" id="GO:0009092">
    <property type="term" value="P:homoserine metabolic process"/>
    <property type="evidence" value="ECO:0007669"/>
    <property type="project" value="TreeGrafter"/>
</dbReference>
<keyword evidence="6" id="KW-1185">Reference proteome</keyword>
<keyword evidence="2" id="KW-0486">Methionine biosynthesis</keyword>
<evidence type="ECO:0000256" key="1">
    <source>
        <dbReference type="ARBA" id="ARBA00022679"/>
    </source>
</evidence>
<dbReference type="GO" id="GO:0009086">
    <property type="term" value="P:methionine biosynthetic process"/>
    <property type="evidence" value="ECO:0007669"/>
    <property type="project" value="UniProtKB-UniRule"/>
</dbReference>
<sequence>MSRHIYQHQEPFVFENGRELIDLQISYEVFGELNADRSNVVWVCHALTANANVLDWWPGLFGTDDLFNPNDYYIVCANVIGSAYGSSNPLSTNPATGQPYYLSFPEFTVKDLVNAHQLLAAHLDISQIEVLIGGSLGGQQALEWAASKTIAINQLIVVGTNAVHSPWGIAFNESQRLAITADRTFYANHPDGGAKGLKVARSIALLSYRNYITYDHTQRDTDDNKVNDYKAASYQNYQGEKLVKRYNAYSYFYLTKAMDSHNLARGRASLEAALAGINCSTLVLGVNTDILFPVDEQKFIARHIPNASYREIESSYGHDGFLIETKKLTAIIHNFLENKKEYINELV</sequence>
<evidence type="ECO:0000256" key="3">
    <source>
        <dbReference type="PIRSR" id="PIRSR000443-1"/>
    </source>
</evidence>
<dbReference type="EMBL" id="QCXX01000001">
    <property type="protein sequence ID" value="PUV25760.1"/>
    <property type="molecule type" value="Genomic_DNA"/>
</dbReference>
<comment type="pathway">
    <text evidence="2">Amino-acid biosynthesis; L-methionine biosynthesis via de novo pathway; O-acetyl-L-homoserine from L-homoserine: step 1/1.</text>
</comment>
<name>A0A363NYF6_9SPHI</name>
<dbReference type="PIRSF" id="PIRSF000443">
    <property type="entry name" value="Homoser_Ac_trans"/>
    <property type="match status" value="1"/>
</dbReference>
<accession>A0A363NYF6</accession>
<feature type="active site" evidence="2 3">
    <location>
        <position position="289"/>
    </location>
</feature>
<comment type="caution">
    <text evidence="2">Lacks conserved residue(s) required for the propagation of feature annotation.</text>
</comment>
<dbReference type="AlphaFoldDB" id="A0A363NYF6"/>
<dbReference type="NCBIfam" id="TIGR01392">
    <property type="entry name" value="homoserO_Ac_trn"/>
    <property type="match status" value="1"/>
</dbReference>
<dbReference type="Pfam" id="PF00561">
    <property type="entry name" value="Abhydrolase_1"/>
    <property type="match status" value="1"/>
</dbReference>
<feature type="binding site" evidence="2">
    <location>
        <position position="319"/>
    </location>
    <ligand>
        <name>substrate</name>
    </ligand>
</feature>
<dbReference type="GO" id="GO:0004414">
    <property type="term" value="F:homoserine O-acetyltransferase activity"/>
    <property type="evidence" value="ECO:0007669"/>
    <property type="project" value="UniProtKB-UniRule"/>
</dbReference>
<dbReference type="OrthoDB" id="9800754at2"/>
<comment type="function">
    <text evidence="2">Transfers an acetyl group from acetyl-CoA to L-homoserine, forming acetyl-L-homoserine.</text>
</comment>
<dbReference type="SUPFAM" id="SSF53474">
    <property type="entry name" value="alpha/beta-Hydrolases"/>
    <property type="match status" value="1"/>
</dbReference>
<comment type="caution">
    <text evidence="5">The sequence shown here is derived from an EMBL/GenBank/DDBJ whole genome shotgun (WGS) entry which is preliminary data.</text>
</comment>
<keyword evidence="2" id="KW-0028">Amino-acid biosynthesis</keyword>
<dbReference type="Gene3D" id="3.40.50.1820">
    <property type="entry name" value="alpha/beta hydrolase"/>
    <property type="match status" value="1"/>
</dbReference>
<dbReference type="EC" id="2.3.1.31" evidence="2"/>
<reference evidence="5 6" key="1">
    <citation type="submission" date="2018-04" db="EMBL/GenBank/DDBJ databases">
        <title>Sphingobacterium sp. M46 Genome.</title>
        <authorList>
            <person name="Cheng J."/>
            <person name="Li Y."/>
        </authorList>
    </citation>
    <scope>NUCLEOTIDE SEQUENCE [LARGE SCALE GENOMIC DNA]</scope>
    <source>
        <strain evidence="5 6">M46</strain>
    </source>
</reference>
<dbReference type="UniPathway" id="UPA00051">
    <property type="reaction ID" value="UER00074"/>
</dbReference>
<feature type="active site" description="Nucleophile" evidence="2 3">
    <location>
        <position position="135"/>
    </location>
</feature>
<dbReference type="HAMAP" id="MF_00296">
    <property type="entry name" value="MetX_acyltransf"/>
    <property type="match status" value="1"/>
</dbReference>
<dbReference type="GO" id="GO:0005737">
    <property type="term" value="C:cytoplasm"/>
    <property type="evidence" value="ECO:0007669"/>
    <property type="project" value="UniProtKB-SubCell"/>
</dbReference>
<proteinExistence type="inferred from homology"/>
<dbReference type="InterPro" id="IPR029058">
    <property type="entry name" value="AB_hydrolase_fold"/>
</dbReference>
<evidence type="ECO:0000313" key="6">
    <source>
        <dbReference type="Proteomes" id="UP000250831"/>
    </source>
</evidence>
<feature type="binding site" evidence="2">
    <location>
        <position position="201"/>
    </location>
    <ligand>
        <name>substrate</name>
    </ligand>
</feature>
<dbReference type="PANTHER" id="PTHR32268">
    <property type="entry name" value="HOMOSERINE O-ACETYLTRANSFERASE"/>
    <property type="match status" value="1"/>
</dbReference>
<dbReference type="InterPro" id="IPR000073">
    <property type="entry name" value="AB_hydrolase_1"/>
</dbReference>
<protein>
    <recommendedName>
        <fullName evidence="2">Homoserine O-acetyltransferase</fullName>
        <shortName evidence="2">HAT</shortName>
        <ecNumber evidence="2">2.3.1.31</ecNumber>
    </recommendedName>
    <alternativeName>
        <fullName evidence="2">Homoserine transacetylase</fullName>
        <shortName evidence="2">HTA</shortName>
    </alternativeName>
</protein>
<dbReference type="RefSeq" id="WP_108632068.1">
    <property type="nucleotide sequence ID" value="NZ_QCXX01000001.1"/>
</dbReference>
<keyword evidence="2" id="KW-0963">Cytoplasm</keyword>
<evidence type="ECO:0000256" key="2">
    <source>
        <dbReference type="HAMAP-Rule" id="MF_00296"/>
    </source>
</evidence>
<comment type="subcellular location">
    <subcellularLocation>
        <location evidence="2">Cytoplasm</location>
    </subcellularLocation>
</comment>
<dbReference type="PANTHER" id="PTHR32268:SF11">
    <property type="entry name" value="HOMOSERINE O-ACETYLTRANSFERASE"/>
    <property type="match status" value="1"/>
</dbReference>
<evidence type="ECO:0000313" key="5">
    <source>
        <dbReference type="EMBL" id="PUV25760.1"/>
    </source>
</evidence>
<gene>
    <name evidence="5" type="primary">metX</name>
    <name evidence="2" type="synonym">metXA</name>
    <name evidence="5" type="ORF">DCO56_01930</name>
</gene>
<comment type="subunit">
    <text evidence="2">Homodimer.</text>
</comment>
<organism evidence="5 6">
    <name type="scientific">Sphingobacterium athyrii</name>
    <dbReference type="NCBI Taxonomy" id="2152717"/>
    <lineage>
        <taxon>Bacteria</taxon>
        <taxon>Pseudomonadati</taxon>
        <taxon>Bacteroidota</taxon>
        <taxon>Sphingobacteriia</taxon>
        <taxon>Sphingobacteriales</taxon>
        <taxon>Sphingobacteriaceae</taxon>
        <taxon>Sphingobacterium</taxon>
    </lineage>
</organism>
<dbReference type="Proteomes" id="UP000250831">
    <property type="component" value="Unassembled WGS sequence"/>
</dbReference>
<dbReference type="InterPro" id="IPR008220">
    <property type="entry name" value="HAT_MetX-like"/>
</dbReference>
<evidence type="ECO:0000259" key="4">
    <source>
        <dbReference type="Pfam" id="PF00561"/>
    </source>
</evidence>
<keyword evidence="2" id="KW-0012">Acyltransferase</keyword>
<comment type="catalytic activity">
    <reaction evidence="2">
        <text>L-homoserine + acetyl-CoA = O-acetyl-L-homoserine + CoA</text>
        <dbReference type="Rhea" id="RHEA:13701"/>
        <dbReference type="ChEBI" id="CHEBI:57287"/>
        <dbReference type="ChEBI" id="CHEBI:57288"/>
        <dbReference type="ChEBI" id="CHEBI:57476"/>
        <dbReference type="ChEBI" id="CHEBI:57716"/>
        <dbReference type="EC" id="2.3.1.31"/>
    </reaction>
</comment>
<keyword evidence="1 2" id="KW-0808">Transferase</keyword>
<comment type="similarity">
    <text evidence="2">Belongs to the AB hydrolase superfamily. MetX family.</text>
</comment>